<sequence>MRQEHAEATKCLEANAFTAVVVMVRRTLEGVAALHGIAERNLMKSLAMMQDSGALDPRLVEWSKALRVLGNEGAREYQEELGSG</sequence>
<dbReference type="EMBL" id="MSIF01000038">
    <property type="protein sequence ID" value="OLF04786.1"/>
    <property type="molecule type" value="Genomic_DNA"/>
</dbReference>
<comment type="caution">
    <text evidence="2">The sequence shown here is derived from an EMBL/GenBank/DDBJ whole genome shotgun (WGS) entry which is preliminary data.</text>
</comment>
<evidence type="ECO:0000313" key="3">
    <source>
        <dbReference type="Proteomes" id="UP000185696"/>
    </source>
</evidence>
<evidence type="ECO:0000313" key="2">
    <source>
        <dbReference type="EMBL" id="OLF04786.1"/>
    </source>
</evidence>
<dbReference type="Proteomes" id="UP000185696">
    <property type="component" value="Unassembled WGS sequence"/>
</dbReference>
<name>A0A7Z0WDH1_9PSEU</name>
<reference evidence="2 3" key="1">
    <citation type="submission" date="2016-12" db="EMBL/GenBank/DDBJ databases">
        <title>The draft genome sequence of Actinophytocola xinjiangensis.</title>
        <authorList>
            <person name="Wang W."/>
            <person name="Yuan L."/>
        </authorList>
    </citation>
    <scope>NUCLEOTIDE SEQUENCE [LARGE SCALE GENOMIC DNA]</scope>
    <source>
        <strain evidence="2 3">CGMCC 4.4663</strain>
    </source>
</reference>
<evidence type="ECO:0000259" key="1">
    <source>
        <dbReference type="Pfam" id="PF13643"/>
    </source>
</evidence>
<accession>A0A7Z0WDH1</accession>
<protein>
    <recommendedName>
        <fullName evidence="1">DUF4145 domain-containing protein</fullName>
    </recommendedName>
</protein>
<dbReference type="AlphaFoldDB" id="A0A7Z0WDH1"/>
<dbReference type="InterPro" id="IPR025285">
    <property type="entry name" value="DUF4145"/>
</dbReference>
<dbReference type="Pfam" id="PF13643">
    <property type="entry name" value="DUF4145"/>
    <property type="match status" value="1"/>
</dbReference>
<gene>
    <name evidence="2" type="ORF">BLA60_39325</name>
</gene>
<proteinExistence type="predicted"/>
<feature type="domain" description="DUF4145" evidence="1">
    <location>
        <begin position="7"/>
        <end position="74"/>
    </location>
</feature>
<organism evidence="2 3">
    <name type="scientific">Actinophytocola xinjiangensis</name>
    <dbReference type="NCBI Taxonomy" id="485602"/>
    <lineage>
        <taxon>Bacteria</taxon>
        <taxon>Bacillati</taxon>
        <taxon>Actinomycetota</taxon>
        <taxon>Actinomycetes</taxon>
        <taxon>Pseudonocardiales</taxon>
        <taxon>Pseudonocardiaceae</taxon>
    </lineage>
</organism>
<keyword evidence="3" id="KW-1185">Reference proteome</keyword>